<protein>
    <submittedName>
        <fullName evidence="2">Uncharacterized protein</fullName>
    </submittedName>
</protein>
<evidence type="ECO:0000313" key="3">
    <source>
        <dbReference type="Proteomes" id="UP000177325"/>
    </source>
</evidence>
<keyword evidence="1" id="KW-0472">Membrane</keyword>
<sequence>MRVYIQRFDAQLVRFMRFLTDGFIKTIVGKVFLGLALVGPLTFIPTVWTAFTAENIDALRTLTWPMMVVVNFAVLAGLCHNGDWRTRLSLVMWIVLTFLVWLATIIR</sequence>
<proteinExistence type="predicted"/>
<dbReference type="AlphaFoldDB" id="A0A1F6FH42"/>
<evidence type="ECO:0000313" key="2">
    <source>
        <dbReference type="EMBL" id="OGG85178.1"/>
    </source>
</evidence>
<comment type="caution">
    <text evidence="2">The sequence shown here is derived from an EMBL/GenBank/DDBJ whole genome shotgun (WGS) entry which is preliminary data.</text>
</comment>
<keyword evidence="1" id="KW-0812">Transmembrane</keyword>
<feature type="transmembrane region" description="Helical" evidence="1">
    <location>
        <begin position="63"/>
        <end position="81"/>
    </location>
</feature>
<dbReference type="STRING" id="1798525.A3G90_03930"/>
<feature type="transmembrane region" description="Helical" evidence="1">
    <location>
        <begin position="27"/>
        <end position="51"/>
    </location>
</feature>
<organism evidence="2 3">
    <name type="scientific">Candidatus Kaiserbacteria bacterium RIFCSPLOWO2_12_FULL_45_26</name>
    <dbReference type="NCBI Taxonomy" id="1798525"/>
    <lineage>
        <taxon>Bacteria</taxon>
        <taxon>Candidatus Kaiseribacteriota</taxon>
    </lineage>
</organism>
<evidence type="ECO:0000256" key="1">
    <source>
        <dbReference type="SAM" id="Phobius"/>
    </source>
</evidence>
<accession>A0A1F6FH42</accession>
<name>A0A1F6FH42_9BACT</name>
<reference evidence="2 3" key="1">
    <citation type="journal article" date="2016" name="Nat. Commun.">
        <title>Thousands of microbial genomes shed light on interconnected biogeochemical processes in an aquifer system.</title>
        <authorList>
            <person name="Anantharaman K."/>
            <person name="Brown C.T."/>
            <person name="Hug L.A."/>
            <person name="Sharon I."/>
            <person name="Castelle C.J."/>
            <person name="Probst A.J."/>
            <person name="Thomas B.C."/>
            <person name="Singh A."/>
            <person name="Wilkins M.J."/>
            <person name="Karaoz U."/>
            <person name="Brodie E.L."/>
            <person name="Williams K.H."/>
            <person name="Hubbard S.S."/>
            <person name="Banfield J.F."/>
        </authorList>
    </citation>
    <scope>NUCLEOTIDE SEQUENCE [LARGE SCALE GENOMIC DNA]</scope>
</reference>
<dbReference type="Proteomes" id="UP000177325">
    <property type="component" value="Unassembled WGS sequence"/>
</dbReference>
<gene>
    <name evidence="2" type="ORF">A3G90_03930</name>
</gene>
<dbReference type="EMBL" id="MFMM01000001">
    <property type="protein sequence ID" value="OGG85178.1"/>
    <property type="molecule type" value="Genomic_DNA"/>
</dbReference>
<feature type="transmembrane region" description="Helical" evidence="1">
    <location>
        <begin position="88"/>
        <end position="106"/>
    </location>
</feature>
<keyword evidence="1" id="KW-1133">Transmembrane helix</keyword>